<organism evidence="2 3">
    <name type="scientific">Pseudoduganella rivuli</name>
    <dbReference type="NCBI Taxonomy" id="2666085"/>
    <lineage>
        <taxon>Bacteria</taxon>
        <taxon>Pseudomonadati</taxon>
        <taxon>Pseudomonadota</taxon>
        <taxon>Betaproteobacteria</taxon>
        <taxon>Burkholderiales</taxon>
        <taxon>Oxalobacteraceae</taxon>
        <taxon>Telluria group</taxon>
        <taxon>Pseudoduganella</taxon>
    </lineage>
</organism>
<feature type="region of interest" description="Disordered" evidence="1">
    <location>
        <begin position="140"/>
        <end position="168"/>
    </location>
</feature>
<feature type="compositionally biased region" description="Basic and acidic residues" evidence="1">
    <location>
        <begin position="65"/>
        <end position="96"/>
    </location>
</feature>
<feature type="region of interest" description="Disordered" evidence="1">
    <location>
        <begin position="370"/>
        <end position="403"/>
    </location>
</feature>
<reference evidence="2 3" key="1">
    <citation type="submission" date="2019-11" db="EMBL/GenBank/DDBJ databases">
        <title>Novel species isolated from a subtropical stream in China.</title>
        <authorList>
            <person name="Lu H."/>
        </authorList>
    </citation>
    <scope>NUCLEOTIDE SEQUENCE [LARGE SCALE GENOMIC DNA]</scope>
    <source>
        <strain evidence="2 3">FT92W</strain>
    </source>
</reference>
<dbReference type="EMBL" id="WKJJ01000003">
    <property type="protein sequence ID" value="MRV71212.1"/>
    <property type="molecule type" value="Genomic_DNA"/>
</dbReference>
<sequence length="469" mass="51004">MYRCVAEVCGKGFPRKVNFCPFCGTRQGAAAQAAPAGRWADSGAAEAKAAALAAAQAEADALARAAERARAEERSRAEDQAREDQAKADEQARAARAEALAQARNIAAAQSGTESRQPPEQLTPEQQSALERLNKLKGIGKQATAPSAPAANPYQPQGNGAQPSRPPLRKPISKSMWVSVAVVLGLIWFLARPSDPAKKLQGRVDKAVAQAQDCNIDVARNEYTSLKADKASAAQLKYLQDIIGANAKKCDTRRHRAKAWSELRPQLDSALQNGSIDLADRRLAAFVKAWGADDETRDIDGRIDVRKGERLLNEADACIKRSDRSCAEAKLQAAEKLQRNELKTRTELLREALSDLLKRTVLDQREAAPVPVPAPVATPAQRAPQAAPAAQPAQTPQQSQQARKLLTEAERELRQGNYKAAMDKANICATMIDEGNRECVALKNRAERMNRDLMNCVAAGREWIDDRCQ</sequence>
<dbReference type="PANTHER" id="PTHR48125">
    <property type="entry name" value="LP07818P1"/>
    <property type="match status" value="1"/>
</dbReference>
<feature type="region of interest" description="Disordered" evidence="1">
    <location>
        <begin position="65"/>
        <end position="125"/>
    </location>
</feature>
<name>A0A7X2IKI0_9BURK</name>
<gene>
    <name evidence="2" type="ORF">GJ700_05700</name>
</gene>
<dbReference type="PANTHER" id="PTHR48125:SF12">
    <property type="entry name" value="AT HOOK TRANSCRIPTION FACTOR FAMILY-RELATED"/>
    <property type="match status" value="1"/>
</dbReference>
<accession>A0A7X2IKI0</accession>
<evidence type="ECO:0000313" key="2">
    <source>
        <dbReference type="EMBL" id="MRV71212.1"/>
    </source>
</evidence>
<evidence type="ECO:0000256" key="1">
    <source>
        <dbReference type="SAM" id="MobiDB-lite"/>
    </source>
</evidence>
<dbReference type="AlphaFoldDB" id="A0A7X2IKI0"/>
<dbReference type="Proteomes" id="UP000446768">
    <property type="component" value="Unassembled WGS sequence"/>
</dbReference>
<feature type="compositionally biased region" description="Polar residues" evidence="1">
    <location>
        <begin position="110"/>
        <end position="125"/>
    </location>
</feature>
<dbReference type="RefSeq" id="WP_154371695.1">
    <property type="nucleotide sequence ID" value="NZ_WKJJ01000003.1"/>
</dbReference>
<feature type="compositionally biased region" description="Low complexity" evidence="1">
    <location>
        <begin position="377"/>
        <end position="403"/>
    </location>
</feature>
<proteinExistence type="predicted"/>
<comment type="caution">
    <text evidence="2">The sequence shown here is derived from an EMBL/GenBank/DDBJ whole genome shotgun (WGS) entry which is preliminary data.</text>
</comment>
<feature type="compositionally biased region" description="Low complexity" evidence="1">
    <location>
        <begin position="97"/>
        <end position="109"/>
    </location>
</feature>
<evidence type="ECO:0000313" key="3">
    <source>
        <dbReference type="Proteomes" id="UP000446768"/>
    </source>
</evidence>
<protein>
    <submittedName>
        <fullName evidence="2">Uncharacterized protein</fullName>
    </submittedName>
</protein>
<keyword evidence="3" id="KW-1185">Reference proteome</keyword>